<keyword evidence="3" id="KW-0804">Transcription</keyword>
<dbReference type="PROSITE" id="PS01124">
    <property type="entry name" value="HTH_ARAC_FAMILY_2"/>
    <property type="match status" value="1"/>
</dbReference>
<evidence type="ECO:0000256" key="2">
    <source>
        <dbReference type="ARBA" id="ARBA00023125"/>
    </source>
</evidence>
<accession>A0ABQ3BK52</accession>
<dbReference type="RefSeq" id="WP_027884005.1">
    <property type="nucleotide sequence ID" value="NZ_BMWY01000002.1"/>
</dbReference>
<dbReference type="PRINTS" id="PR00032">
    <property type="entry name" value="HTHARAC"/>
</dbReference>
<dbReference type="PANTHER" id="PTHR47893:SF1">
    <property type="entry name" value="REGULATORY PROTEIN PCHR"/>
    <property type="match status" value="1"/>
</dbReference>
<dbReference type="Gene3D" id="1.10.10.60">
    <property type="entry name" value="Homeodomain-like"/>
    <property type="match status" value="2"/>
</dbReference>
<keyword evidence="1" id="KW-0805">Transcription regulation</keyword>
<keyword evidence="6" id="KW-1185">Reference proteome</keyword>
<dbReference type="GeneID" id="94368465"/>
<keyword evidence="2" id="KW-0238">DNA-binding</keyword>
<dbReference type="InterPro" id="IPR020449">
    <property type="entry name" value="Tscrpt_reg_AraC-type_HTH"/>
</dbReference>
<evidence type="ECO:0000256" key="3">
    <source>
        <dbReference type="ARBA" id="ARBA00023163"/>
    </source>
</evidence>
<evidence type="ECO:0000313" key="6">
    <source>
        <dbReference type="Proteomes" id="UP000615593"/>
    </source>
</evidence>
<dbReference type="SMART" id="SM00342">
    <property type="entry name" value="HTH_ARAC"/>
    <property type="match status" value="1"/>
</dbReference>
<comment type="caution">
    <text evidence="5">The sequence shown here is derived from an EMBL/GenBank/DDBJ whole genome shotgun (WGS) entry which is preliminary data.</text>
</comment>
<dbReference type="InterPro" id="IPR053142">
    <property type="entry name" value="PchR_regulatory_protein"/>
</dbReference>
<sequence length="303" mass="35567">MSKIKKKNLEKLYEAIMQLAQGNFAYRINESDLQEDGSDLAMMLNMLGEELSNFFISSNSFGEKNMTDPYTFVLDNQLNIKAINCRFSHLFNSHNEILNKEISQFLTKSSALELQHLVNSNFHTGQTFTPVKIILTFMTKHNEELKVWGYCHLIVNQRERFYFFRLLPLKFIKVSQIEPDNSEAEDKKLKKKQVQNDILKIREVHQYILDNLHQSLPPLQIIARSANLNEYKLKKGFKTIYGITVFKFHLEKRLEMSKTLIESTQLPLKSISFQFGFKDYSHFLKAFKKKYGKSPKKFRNGNN</sequence>
<dbReference type="PANTHER" id="PTHR47893">
    <property type="entry name" value="REGULATORY PROTEIN PCHR"/>
    <property type="match status" value="1"/>
</dbReference>
<dbReference type="PROSITE" id="PS00041">
    <property type="entry name" value="HTH_ARAC_FAMILY_1"/>
    <property type="match status" value="1"/>
</dbReference>
<evidence type="ECO:0000259" key="4">
    <source>
        <dbReference type="PROSITE" id="PS01124"/>
    </source>
</evidence>
<dbReference type="Pfam" id="PF12833">
    <property type="entry name" value="HTH_18"/>
    <property type="match status" value="1"/>
</dbReference>
<name>A0ABQ3BK52_9FLAO</name>
<dbReference type="Proteomes" id="UP000615593">
    <property type="component" value="Unassembled WGS sequence"/>
</dbReference>
<dbReference type="SUPFAM" id="SSF46689">
    <property type="entry name" value="Homeodomain-like"/>
    <property type="match status" value="1"/>
</dbReference>
<organism evidence="5 6">
    <name type="scientific">Mesonia mobilis</name>
    <dbReference type="NCBI Taxonomy" id="369791"/>
    <lineage>
        <taxon>Bacteria</taxon>
        <taxon>Pseudomonadati</taxon>
        <taxon>Bacteroidota</taxon>
        <taxon>Flavobacteriia</taxon>
        <taxon>Flavobacteriales</taxon>
        <taxon>Flavobacteriaceae</taxon>
        <taxon>Mesonia</taxon>
    </lineage>
</organism>
<dbReference type="InterPro" id="IPR018062">
    <property type="entry name" value="HTH_AraC-typ_CS"/>
</dbReference>
<evidence type="ECO:0000313" key="5">
    <source>
        <dbReference type="EMBL" id="GGZ49076.1"/>
    </source>
</evidence>
<proteinExistence type="predicted"/>
<gene>
    <name evidence="5" type="ORF">GCM10008088_08030</name>
</gene>
<dbReference type="EMBL" id="BMWY01000002">
    <property type="protein sequence ID" value="GGZ49076.1"/>
    <property type="molecule type" value="Genomic_DNA"/>
</dbReference>
<protein>
    <recommendedName>
        <fullName evidence="4">HTH araC/xylS-type domain-containing protein</fullName>
    </recommendedName>
</protein>
<evidence type="ECO:0000256" key="1">
    <source>
        <dbReference type="ARBA" id="ARBA00023015"/>
    </source>
</evidence>
<feature type="domain" description="HTH araC/xylS-type" evidence="4">
    <location>
        <begin position="202"/>
        <end position="301"/>
    </location>
</feature>
<reference evidence="6" key="1">
    <citation type="journal article" date="2019" name="Int. J. Syst. Evol. Microbiol.">
        <title>The Global Catalogue of Microorganisms (GCM) 10K type strain sequencing project: providing services to taxonomists for standard genome sequencing and annotation.</title>
        <authorList>
            <consortium name="The Broad Institute Genomics Platform"/>
            <consortium name="The Broad Institute Genome Sequencing Center for Infectious Disease"/>
            <person name="Wu L."/>
            <person name="Ma J."/>
        </authorList>
    </citation>
    <scope>NUCLEOTIDE SEQUENCE [LARGE SCALE GENOMIC DNA]</scope>
    <source>
        <strain evidence="6">KCTC 12708</strain>
    </source>
</reference>
<dbReference type="InterPro" id="IPR018060">
    <property type="entry name" value="HTH_AraC"/>
</dbReference>
<dbReference type="InterPro" id="IPR009057">
    <property type="entry name" value="Homeodomain-like_sf"/>
</dbReference>